<evidence type="ECO:0000259" key="4">
    <source>
        <dbReference type="Pfam" id="PF08450"/>
    </source>
</evidence>
<feature type="binding site" evidence="3">
    <location>
        <position position="18"/>
    </location>
    <ligand>
        <name>a divalent metal cation</name>
        <dbReference type="ChEBI" id="CHEBI:60240"/>
    </ligand>
</feature>
<feature type="binding site" evidence="3">
    <location>
        <position position="165"/>
    </location>
    <ligand>
        <name>a divalent metal cation</name>
        <dbReference type="ChEBI" id="CHEBI:60240"/>
    </ligand>
</feature>
<dbReference type="Gene3D" id="2.120.10.30">
    <property type="entry name" value="TolB, C-terminal domain"/>
    <property type="match status" value="1"/>
</dbReference>
<dbReference type="AlphaFoldDB" id="A0A8J5KAI3"/>
<accession>A0A8J5KAI3</accession>
<feature type="binding site" evidence="3">
    <location>
        <position position="113"/>
    </location>
    <ligand>
        <name>substrate</name>
    </ligand>
</feature>
<feature type="binding site" evidence="3">
    <location>
        <position position="132"/>
    </location>
    <ligand>
        <name>substrate</name>
    </ligand>
</feature>
<gene>
    <name evidence="5" type="primary">Rgn-L3</name>
    <name evidence="5" type="ORF">Hamer_G020638</name>
</gene>
<dbReference type="GO" id="GO:0005509">
    <property type="term" value="F:calcium ion binding"/>
    <property type="evidence" value="ECO:0007669"/>
    <property type="project" value="TreeGrafter"/>
</dbReference>
<evidence type="ECO:0000256" key="1">
    <source>
        <dbReference type="ARBA" id="ARBA00008853"/>
    </source>
</evidence>
<evidence type="ECO:0000313" key="5">
    <source>
        <dbReference type="EMBL" id="KAG7169961.1"/>
    </source>
</evidence>
<comment type="cofactor">
    <cofactor evidence="3">
        <name>Zn(2+)</name>
        <dbReference type="ChEBI" id="CHEBI:29105"/>
    </cofactor>
    <text evidence="3">Binds 1 divalent metal cation per subunit.</text>
</comment>
<feature type="non-terminal residue" evidence="5">
    <location>
        <position position="237"/>
    </location>
</feature>
<dbReference type="Pfam" id="PF08450">
    <property type="entry name" value="SGL"/>
    <property type="match status" value="1"/>
</dbReference>
<dbReference type="PANTHER" id="PTHR10907:SF66">
    <property type="entry name" value="MIP34848P1-RELATED"/>
    <property type="match status" value="1"/>
</dbReference>
<dbReference type="Proteomes" id="UP000747542">
    <property type="component" value="Unassembled WGS sequence"/>
</dbReference>
<dbReference type="GO" id="GO:0019853">
    <property type="term" value="P:L-ascorbic acid biosynthetic process"/>
    <property type="evidence" value="ECO:0007669"/>
    <property type="project" value="TreeGrafter"/>
</dbReference>
<comment type="similarity">
    <text evidence="1">Belongs to the SMP-30/CGR1 family.</text>
</comment>
<comment type="caution">
    <text evidence="5">The sequence shown here is derived from an EMBL/GenBank/DDBJ whole genome shotgun (WGS) entry which is preliminary data.</text>
</comment>
<protein>
    <submittedName>
        <fullName evidence="5">Regucalcin-like 3</fullName>
    </submittedName>
</protein>
<feature type="active site" description="Proton donor/acceptor" evidence="2">
    <location>
        <position position="218"/>
    </location>
</feature>
<proteinExistence type="inferred from homology"/>
<organism evidence="5 6">
    <name type="scientific">Homarus americanus</name>
    <name type="common">American lobster</name>
    <dbReference type="NCBI Taxonomy" id="6706"/>
    <lineage>
        <taxon>Eukaryota</taxon>
        <taxon>Metazoa</taxon>
        <taxon>Ecdysozoa</taxon>
        <taxon>Arthropoda</taxon>
        <taxon>Crustacea</taxon>
        <taxon>Multicrustacea</taxon>
        <taxon>Malacostraca</taxon>
        <taxon>Eumalacostraca</taxon>
        <taxon>Eucarida</taxon>
        <taxon>Decapoda</taxon>
        <taxon>Pleocyemata</taxon>
        <taxon>Astacidea</taxon>
        <taxon>Nephropoidea</taxon>
        <taxon>Nephropidae</taxon>
        <taxon>Homarus</taxon>
    </lineage>
</organism>
<dbReference type="InterPro" id="IPR013658">
    <property type="entry name" value="SGL"/>
</dbReference>
<name>A0A8J5KAI3_HOMAM</name>
<sequence length="237" mass="26575">MTSETVEKLPVPCMKLGEGPHWQEDLQALLYVDVFDKALRRHFINTGRHQLLNLDDGGVAEVVSMVIPVHDDPELMVVGLGKALSVVRWSTSDPDIHTIKTKVIQTTTDDHFNDAKCDPQGRLWAGTMGPLDEKGELLEFNTSSLFKYDHDLVFTSWVQKVTISNGLAWSHDRKTFYYIDTPAKSIYYFDYADAAGTISNQRVLLEYEAAGLQDQFPDGMTIDVEGNLWVACFGGSQ</sequence>
<reference evidence="5" key="1">
    <citation type="journal article" date="2021" name="Sci. Adv.">
        <title>The American lobster genome reveals insights on longevity, neural, and immune adaptations.</title>
        <authorList>
            <person name="Polinski J.M."/>
            <person name="Zimin A.V."/>
            <person name="Clark K.F."/>
            <person name="Kohn A.B."/>
            <person name="Sadowski N."/>
            <person name="Timp W."/>
            <person name="Ptitsyn A."/>
            <person name="Khanna P."/>
            <person name="Romanova D.Y."/>
            <person name="Williams P."/>
            <person name="Greenwood S.J."/>
            <person name="Moroz L.L."/>
            <person name="Walt D.R."/>
            <person name="Bodnar A.G."/>
        </authorList>
    </citation>
    <scope>NUCLEOTIDE SEQUENCE</scope>
    <source>
        <strain evidence="5">GMGI-L3</strain>
    </source>
</reference>
<evidence type="ECO:0000313" key="6">
    <source>
        <dbReference type="Proteomes" id="UP000747542"/>
    </source>
</evidence>
<dbReference type="EMBL" id="JAHLQT010014925">
    <property type="protein sequence ID" value="KAG7169961.1"/>
    <property type="molecule type" value="Genomic_DNA"/>
</dbReference>
<keyword evidence="3" id="KW-0862">Zinc</keyword>
<dbReference type="PRINTS" id="PR01790">
    <property type="entry name" value="SMP30FAMILY"/>
</dbReference>
<feature type="binding site" evidence="3">
    <location>
        <position position="218"/>
    </location>
    <ligand>
        <name>a divalent metal cation</name>
        <dbReference type="ChEBI" id="CHEBI:60240"/>
    </ligand>
</feature>
<evidence type="ECO:0000256" key="3">
    <source>
        <dbReference type="PIRSR" id="PIRSR605511-2"/>
    </source>
</evidence>
<dbReference type="PANTHER" id="PTHR10907">
    <property type="entry name" value="REGUCALCIN"/>
    <property type="match status" value="1"/>
</dbReference>
<dbReference type="GO" id="GO:0004341">
    <property type="term" value="F:gluconolactonase activity"/>
    <property type="evidence" value="ECO:0007669"/>
    <property type="project" value="TreeGrafter"/>
</dbReference>
<evidence type="ECO:0000256" key="2">
    <source>
        <dbReference type="PIRSR" id="PIRSR605511-1"/>
    </source>
</evidence>
<keyword evidence="3" id="KW-0479">Metal-binding</keyword>
<dbReference type="InterPro" id="IPR005511">
    <property type="entry name" value="SMP-30"/>
</dbReference>
<keyword evidence="6" id="KW-1185">Reference proteome</keyword>
<dbReference type="SUPFAM" id="SSF63829">
    <property type="entry name" value="Calcium-dependent phosphotriesterase"/>
    <property type="match status" value="1"/>
</dbReference>
<dbReference type="InterPro" id="IPR011042">
    <property type="entry name" value="6-blade_b-propeller_TolB-like"/>
</dbReference>
<feature type="domain" description="SMP-30/Gluconolactonase/LRE-like region" evidence="4">
    <location>
        <begin position="16"/>
        <end position="236"/>
    </location>
</feature>